<dbReference type="RefSeq" id="WP_028106479.1">
    <property type="nucleotide sequence ID" value="NZ_LVVL01000001.1"/>
</dbReference>
<keyword evidence="1" id="KW-0812">Transmembrane</keyword>
<feature type="transmembrane region" description="Helical" evidence="1">
    <location>
        <begin position="161"/>
        <end position="180"/>
    </location>
</feature>
<accession>A0ABX2VBY2</accession>
<evidence type="ECO:0000256" key="1">
    <source>
        <dbReference type="SAM" id="Phobius"/>
    </source>
</evidence>
<dbReference type="EMBL" id="LVVL01000001">
    <property type="protein sequence ID" value="OAN15666.1"/>
    <property type="molecule type" value="Genomic_DNA"/>
</dbReference>
<reference evidence="2 3" key="1">
    <citation type="submission" date="2016-03" db="EMBL/GenBank/DDBJ databases">
        <authorList>
            <person name="Cho S.-Y."/>
            <person name="Lim S."/>
            <person name="Kim H."/>
            <person name="Soh E.H."/>
            <person name="Moon J.S."/>
        </authorList>
    </citation>
    <scope>NUCLEOTIDE SEQUENCE [LARGE SCALE GENOMIC DNA]</scope>
    <source>
        <strain evidence="2 3">KCTC 3810</strain>
    </source>
</reference>
<dbReference type="Proteomes" id="UP000078447">
    <property type="component" value="Unassembled WGS sequence"/>
</dbReference>
<feature type="transmembrane region" description="Helical" evidence="1">
    <location>
        <begin position="92"/>
        <end position="108"/>
    </location>
</feature>
<feature type="transmembrane region" description="Helical" evidence="1">
    <location>
        <begin position="114"/>
        <end position="131"/>
    </location>
</feature>
<sequence>MIILRKQIDGLMYSWTIYRDGRTVHASFGVDKPWMLDEDIHENTEERFSFRYQARRRMQELIAEKQADGYEEEVSPDPIPSRKEKFSFRRRMMFLGYGLIGAGLFPILTPWSLSPYVILMLAVLPFIMSLTSGKMLPFWVKAVCFISYVLIDISYKEALDVQYLDAGLLIATGVFLYMYMTVKRQRIES</sequence>
<keyword evidence="3" id="KW-1185">Reference proteome</keyword>
<keyword evidence="1" id="KW-0472">Membrane</keyword>
<organism evidence="2 3">
    <name type="scientific">Exiguobacterium undae</name>
    <dbReference type="NCBI Taxonomy" id="169177"/>
    <lineage>
        <taxon>Bacteria</taxon>
        <taxon>Bacillati</taxon>
        <taxon>Bacillota</taxon>
        <taxon>Bacilli</taxon>
        <taxon>Bacillales</taxon>
        <taxon>Bacillales Family XII. Incertae Sedis</taxon>
        <taxon>Exiguobacterium</taxon>
    </lineage>
</organism>
<protein>
    <recommendedName>
        <fullName evidence="4">DUF2207 domain-containing protein</fullName>
    </recommendedName>
</protein>
<evidence type="ECO:0000313" key="2">
    <source>
        <dbReference type="EMBL" id="OAN15666.1"/>
    </source>
</evidence>
<evidence type="ECO:0000313" key="3">
    <source>
        <dbReference type="Proteomes" id="UP000078447"/>
    </source>
</evidence>
<evidence type="ECO:0008006" key="4">
    <source>
        <dbReference type="Google" id="ProtNLM"/>
    </source>
</evidence>
<gene>
    <name evidence="2" type="ORF">A3783_06955</name>
</gene>
<keyword evidence="1" id="KW-1133">Transmembrane helix</keyword>
<comment type="caution">
    <text evidence="2">The sequence shown here is derived from an EMBL/GenBank/DDBJ whole genome shotgun (WGS) entry which is preliminary data.</text>
</comment>
<proteinExistence type="predicted"/>
<name>A0ABX2VBY2_9BACL</name>